<dbReference type="FunFam" id="2.130.10.10:FF:000011">
    <property type="entry name" value="Echinoderm microtubule-associated protein-like 2 isoform 1"/>
    <property type="match status" value="1"/>
</dbReference>
<dbReference type="PROSITE" id="PS50082">
    <property type="entry name" value="WD_REPEATS_2"/>
    <property type="match status" value="3"/>
</dbReference>
<evidence type="ECO:0000256" key="2">
    <source>
        <dbReference type="ARBA" id="ARBA00006489"/>
    </source>
</evidence>
<reference evidence="14" key="1">
    <citation type="submission" date="2025-08" db="UniProtKB">
        <authorList>
            <consortium name="RefSeq"/>
        </authorList>
    </citation>
    <scope>IDENTIFICATION</scope>
</reference>
<evidence type="ECO:0000256" key="7">
    <source>
        <dbReference type="ARBA" id="ARBA00023212"/>
    </source>
</evidence>
<evidence type="ECO:0000256" key="6">
    <source>
        <dbReference type="ARBA" id="ARBA00022737"/>
    </source>
</evidence>
<dbReference type="Proteomes" id="UP000515152">
    <property type="component" value="Chromosome 9"/>
</dbReference>
<dbReference type="SUPFAM" id="SSF50998">
    <property type="entry name" value="Quinoprotein alcohol dehydrogenase-like"/>
    <property type="match status" value="1"/>
</dbReference>
<dbReference type="InterPro" id="IPR055439">
    <property type="entry name" value="Beta-prop_EML_1st"/>
</dbReference>
<keyword evidence="5" id="KW-0493">Microtubule</keyword>
<evidence type="ECO:0000256" key="8">
    <source>
        <dbReference type="PROSITE-ProRule" id="PRU00221"/>
    </source>
</evidence>
<evidence type="ECO:0000256" key="1">
    <source>
        <dbReference type="ARBA" id="ARBA00004245"/>
    </source>
</evidence>
<dbReference type="InterPro" id="IPR015943">
    <property type="entry name" value="WD40/YVTN_repeat-like_dom_sf"/>
</dbReference>
<dbReference type="GO" id="GO:0005874">
    <property type="term" value="C:microtubule"/>
    <property type="evidence" value="ECO:0007669"/>
    <property type="project" value="UniProtKB-KW"/>
</dbReference>
<dbReference type="FunFam" id="2.130.10.10:FF:000005">
    <property type="entry name" value="Putative echinoderm microtubule-associated protein-like 1"/>
    <property type="match status" value="1"/>
</dbReference>
<feature type="domain" description="EML-like second beta-propeller" evidence="12">
    <location>
        <begin position="535"/>
        <end position="802"/>
    </location>
</feature>
<dbReference type="PANTHER" id="PTHR13720">
    <property type="entry name" value="WD-40 REPEAT PROTEIN"/>
    <property type="match status" value="1"/>
</dbReference>
<feature type="repeat" description="WD" evidence="8">
    <location>
        <begin position="528"/>
        <end position="569"/>
    </location>
</feature>
<keyword evidence="6" id="KW-0677">Repeat</keyword>
<feature type="repeat" description="WD" evidence="8">
    <location>
        <begin position="657"/>
        <end position="698"/>
    </location>
</feature>
<dbReference type="GO" id="GO:0008017">
    <property type="term" value="F:microtubule binding"/>
    <property type="evidence" value="ECO:0007669"/>
    <property type="project" value="TreeGrafter"/>
</dbReference>
<feature type="compositionally biased region" description="Basic and acidic residues" evidence="10">
    <location>
        <begin position="136"/>
        <end position="147"/>
    </location>
</feature>
<dbReference type="PROSITE" id="PS50294">
    <property type="entry name" value="WD_REPEATS_REGION"/>
    <property type="match status" value="3"/>
</dbReference>
<dbReference type="InterPro" id="IPR050630">
    <property type="entry name" value="WD_repeat_EMAP"/>
</dbReference>
<evidence type="ECO:0000259" key="11">
    <source>
        <dbReference type="Pfam" id="PF23409"/>
    </source>
</evidence>
<dbReference type="Pfam" id="PF23414">
    <property type="entry name" value="Beta-prop_EML_2"/>
    <property type="match status" value="1"/>
</dbReference>
<protein>
    <submittedName>
        <fullName evidence="14">Echinoderm microtubule-associated protein-like 2 isoform X1</fullName>
    </submittedName>
</protein>
<evidence type="ECO:0000259" key="12">
    <source>
        <dbReference type="Pfam" id="PF23414"/>
    </source>
</evidence>
<dbReference type="InterPro" id="IPR011047">
    <property type="entry name" value="Quinoprotein_ADH-like_sf"/>
</dbReference>
<organism evidence="13 14">
    <name type="scientific">Clupea harengus</name>
    <name type="common">Atlantic herring</name>
    <dbReference type="NCBI Taxonomy" id="7950"/>
    <lineage>
        <taxon>Eukaryota</taxon>
        <taxon>Metazoa</taxon>
        <taxon>Chordata</taxon>
        <taxon>Craniata</taxon>
        <taxon>Vertebrata</taxon>
        <taxon>Euteleostomi</taxon>
        <taxon>Actinopterygii</taxon>
        <taxon>Neopterygii</taxon>
        <taxon>Teleostei</taxon>
        <taxon>Clupei</taxon>
        <taxon>Clupeiformes</taxon>
        <taxon>Clupeoidei</taxon>
        <taxon>Clupeidae</taxon>
        <taxon>Clupea</taxon>
    </lineage>
</organism>
<evidence type="ECO:0000256" key="9">
    <source>
        <dbReference type="SAM" id="Coils"/>
    </source>
</evidence>
<dbReference type="SMART" id="SM00320">
    <property type="entry name" value="WD40"/>
    <property type="match status" value="11"/>
</dbReference>
<dbReference type="GO" id="GO:0000226">
    <property type="term" value="P:microtubule cytoskeleton organization"/>
    <property type="evidence" value="ECO:0007669"/>
    <property type="project" value="TreeGrafter"/>
</dbReference>
<gene>
    <name evidence="14" type="primary">eml2</name>
</gene>
<keyword evidence="13" id="KW-1185">Reference proteome</keyword>
<evidence type="ECO:0000256" key="4">
    <source>
        <dbReference type="ARBA" id="ARBA00022574"/>
    </source>
</evidence>
<feature type="coiled-coil region" evidence="9">
    <location>
        <begin position="31"/>
        <end position="72"/>
    </location>
</feature>
<dbReference type="RefSeq" id="XP_012693857.2">
    <property type="nucleotide sequence ID" value="XM_012838403.3"/>
</dbReference>
<name>A0A6P3WAK9_CLUHA</name>
<dbReference type="PANTHER" id="PTHR13720:SF50">
    <property type="entry name" value="ECHINODERM MICROTUBULE-ASSOCIATED PROTEIN-LIKE 2"/>
    <property type="match status" value="1"/>
</dbReference>
<feature type="domain" description="EML-like first beta-propeller" evidence="11">
    <location>
        <begin position="252"/>
        <end position="518"/>
    </location>
</feature>
<keyword evidence="3" id="KW-0963">Cytoplasm</keyword>
<dbReference type="SUPFAM" id="SSF63829">
    <property type="entry name" value="Calcium-dependent phosphotriesterase"/>
    <property type="match status" value="1"/>
</dbReference>
<dbReference type="InterPro" id="IPR055442">
    <property type="entry name" value="Beta-prop_EML-like_2nd"/>
</dbReference>
<dbReference type="OrthoDB" id="47802at2759"/>
<feature type="region of interest" description="Disordered" evidence="10">
    <location>
        <begin position="92"/>
        <end position="167"/>
    </location>
</feature>
<comment type="similarity">
    <text evidence="2">Belongs to the WD repeat EMAP family.</text>
</comment>
<dbReference type="InterPro" id="IPR005108">
    <property type="entry name" value="HELP"/>
</dbReference>
<evidence type="ECO:0000256" key="3">
    <source>
        <dbReference type="ARBA" id="ARBA00022490"/>
    </source>
</evidence>
<evidence type="ECO:0000313" key="13">
    <source>
        <dbReference type="Proteomes" id="UP000515152"/>
    </source>
</evidence>
<sequence>MSERIASCGSLDNASLLLQYCNDDHLSGGSTMEVDDRLSHLEQRLQLQEDEIQLLKAALADALRRLGHYEEQTHPGPRRPAPTKVRQLLQALPSKPVSNGYVQQKRLGGYPSSPSSPKKEVLMSIKRKSMSTERLSTSRRDLSDPRSRTTSSSSSGGGNKNSKTKECTLNADDGYVRMFLRGRPVTMHIPDDLKDSYSLDQKMALPDRKLKLQWVYGYRGRDCRSNLYLLPTGEIVYFNASVVVLYNVEEQQQRHYLGHNDDVKCLAIHPDMVTIATGQVAGTSKDGKALAPHVRVWDSVSLNTLHVIGTGVFDRAVTCVAFSKSNGGAHLCAVDDANDHILSVWDWQKEKQLADVKCSNDSVLGAAFHPMEANLIVTWAKSHINFWTMEGSTLTKRQGLFEKHEKPKYVLCVAFAENGDAITGDSSGNIYIWAKGGHKISYAVTGAHEGGIFALCVLKDGTLVSGGGKDRRVVQWDHEYHKKSEIEVPEAFGPVRSLAEGKQEELFVGTTRNAILQGSLSGTLSPIVQGHTDELWGLDVHPSLEQFVTCGQDKQVHLWDTISHQPLWSKAIEDPARSAGFHPSGAVVAVGTMTGRWVVLDTETRDLVSVHTDGNEIISDVKYSPDGAYLAVASHDNFVYIYSVTDNGRKYSRVGKCTGHSSFVTHLDWSADSQFIVTNSGDYEILFWEASSGKHITSMDAVRNLEWASSTCVLGFGVFGIWPDGADGTDLNAVCRSHDGALLASADDFGKVHLFSSPCSQPRAPSHQYGGHSSHVTNVAFLHDDSHLISTGGKDTSILQWGLA</sequence>
<keyword evidence="9" id="KW-0175">Coiled coil</keyword>
<dbReference type="InterPro" id="IPR001680">
    <property type="entry name" value="WD40_rpt"/>
</dbReference>
<evidence type="ECO:0000313" key="14">
    <source>
        <dbReference type="RefSeq" id="XP_012693857.2"/>
    </source>
</evidence>
<dbReference type="KEGG" id="char:105909747"/>
<dbReference type="GO" id="GO:0072686">
    <property type="term" value="C:mitotic spindle"/>
    <property type="evidence" value="ECO:0007669"/>
    <property type="project" value="TreeGrafter"/>
</dbReference>
<evidence type="ECO:0000256" key="10">
    <source>
        <dbReference type="SAM" id="MobiDB-lite"/>
    </source>
</evidence>
<dbReference type="Pfam" id="PF03451">
    <property type="entry name" value="HELP"/>
    <property type="match status" value="1"/>
</dbReference>
<keyword evidence="7" id="KW-0206">Cytoskeleton</keyword>
<comment type="subcellular location">
    <subcellularLocation>
        <location evidence="1">Cytoplasm</location>
        <location evidence="1">Cytoskeleton</location>
    </subcellularLocation>
</comment>
<dbReference type="AlphaFoldDB" id="A0A6P3WAK9"/>
<dbReference type="Gene3D" id="2.130.10.10">
    <property type="entry name" value="YVTN repeat-like/Quinoprotein amine dehydrogenase"/>
    <property type="match status" value="2"/>
</dbReference>
<dbReference type="CTD" id="24139"/>
<feature type="repeat" description="WD" evidence="8">
    <location>
        <begin position="769"/>
        <end position="804"/>
    </location>
</feature>
<accession>A0A6P3WAK9</accession>
<evidence type="ECO:0000256" key="5">
    <source>
        <dbReference type="ARBA" id="ARBA00022701"/>
    </source>
</evidence>
<dbReference type="Pfam" id="PF23409">
    <property type="entry name" value="Beta-prop_EML"/>
    <property type="match status" value="1"/>
</dbReference>
<dbReference type="GeneID" id="105909747"/>
<proteinExistence type="inferred from homology"/>
<keyword evidence="4 8" id="KW-0853">WD repeat</keyword>